<dbReference type="CDD" id="cd00144">
    <property type="entry name" value="MPP_PPP_family"/>
    <property type="match status" value="1"/>
</dbReference>
<dbReference type="InterPro" id="IPR029052">
    <property type="entry name" value="Metallo-depent_PP-like"/>
</dbReference>
<gene>
    <name evidence="2" type="ORF">QNA08_15535</name>
</gene>
<dbReference type="EMBL" id="JASJEV010000011">
    <property type="protein sequence ID" value="MDJ1159636.1"/>
    <property type="molecule type" value="Genomic_DNA"/>
</dbReference>
<dbReference type="GO" id="GO:0016787">
    <property type="term" value="F:hydrolase activity"/>
    <property type="evidence" value="ECO:0007669"/>
    <property type="project" value="UniProtKB-KW"/>
</dbReference>
<dbReference type="PANTHER" id="PTHR42850:SF4">
    <property type="entry name" value="ZINC-DEPENDENT ENDOPOLYPHOSPHATASE"/>
    <property type="match status" value="1"/>
</dbReference>
<protein>
    <submittedName>
        <fullName evidence="2">Metallophosphoesterase family protein</fullName>
        <ecNumber evidence="2">3.1.-.-</ecNumber>
    </submittedName>
</protein>
<reference evidence="2 3" key="1">
    <citation type="submission" date="2023-05" db="EMBL/GenBank/DDBJ databases">
        <title>Chelatococcus sp. nov., a moderately thermophilic bacterium isolated from hot spring microbial mat.</title>
        <authorList>
            <person name="Hu C.-J."/>
            <person name="Li W.-J."/>
        </authorList>
    </citation>
    <scope>NUCLEOTIDE SEQUENCE [LARGE SCALE GENOMIC DNA]</scope>
    <source>
        <strain evidence="2 3">SYSU G07232</strain>
    </source>
</reference>
<evidence type="ECO:0000259" key="1">
    <source>
        <dbReference type="PROSITE" id="PS00125"/>
    </source>
</evidence>
<proteinExistence type="predicted"/>
<sequence>MPETVTYAIGDIHGCFDQLARLVFECRRHCGRRRFKFVFLGDYVDRGPDTRKVVEYLMHLQNEAPERVICLKGNHEDMLLTAARSGSPDTVLWWLLQGGLQTLQSYAVAHPRDIPASHLGWLATLPLYHDDGVRFFVHAGVRPGVALAKQTVHDMLWIREPFLSEDYHFGRFVVHGHTPTDGLPDCRPYRLNLDTGAVGGGPLTAAVFLDEAPVEFLSLSRD</sequence>
<dbReference type="InterPro" id="IPR004843">
    <property type="entry name" value="Calcineurin-like_PHP"/>
</dbReference>
<dbReference type="PROSITE" id="PS00125">
    <property type="entry name" value="SER_THR_PHOSPHATASE"/>
    <property type="match status" value="1"/>
</dbReference>
<comment type="caution">
    <text evidence="2">The sequence shown here is derived from an EMBL/GenBank/DDBJ whole genome shotgun (WGS) entry which is preliminary data.</text>
</comment>
<feature type="domain" description="Serine/threonine specific protein phosphatases" evidence="1">
    <location>
        <begin position="71"/>
        <end position="76"/>
    </location>
</feature>
<dbReference type="Pfam" id="PF00149">
    <property type="entry name" value="Metallophos"/>
    <property type="match status" value="1"/>
</dbReference>
<dbReference type="Proteomes" id="UP001321492">
    <property type="component" value="Unassembled WGS sequence"/>
</dbReference>
<dbReference type="PRINTS" id="PR00114">
    <property type="entry name" value="STPHPHTASE"/>
</dbReference>
<dbReference type="InterPro" id="IPR006186">
    <property type="entry name" value="Ser/Thr-sp_prot-phosphatase"/>
</dbReference>
<keyword evidence="3" id="KW-1185">Reference proteome</keyword>
<dbReference type="EC" id="3.1.-.-" evidence="2"/>
<organism evidence="2 3">
    <name type="scientific">Chelatococcus albus</name>
    <dbReference type="NCBI Taxonomy" id="3047466"/>
    <lineage>
        <taxon>Bacteria</taxon>
        <taxon>Pseudomonadati</taxon>
        <taxon>Pseudomonadota</taxon>
        <taxon>Alphaproteobacteria</taxon>
        <taxon>Hyphomicrobiales</taxon>
        <taxon>Chelatococcaceae</taxon>
        <taxon>Chelatococcus</taxon>
    </lineage>
</organism>
<evidence type="ECO:0000313" key="2">
    <source>
        <dbReference type="EMBL" id="MDJ1159636.1"/>
    </source>
</evidence>
<dbReference type="InterPro" id="IPR050126">
    <property type="entry name" value="Ap4A_hydrolase"/>
</dbReference>
<name>A0ABT7AJT3_9HYPH</name>
<dbReference type="SUPFAM" id="SSF56300">
    <property type="entry name" value="Metallo-dependent phosphatases"/>
    <property type="match status" value="1"/>
</dbReference>
<dbReference type="Gene3D" id="3.60.21.10">
    <property type="match status" value="1"/>
</dbReference>
<keyword evidence="2" id="KW-0378">Hydrolase</keyword>
<accession>A0ABT7AJT3</accession>
<dbReference type="RefSeq" id="WP_283741636.1">
    <property type="nucleotide sequence ID" value="NZ_JASJEV010000011.1"/>
</dbReference>
<evidence type="ECO:0000313" key="3">
    <source>
        <dbReference type="Proteomes" id="UP001321492"/>
    </source>
</evidence>
<dbReference type="PANTHER" id="PTHR42850">
    <property type="entry name" value="METALLOPHOSPHOESTERASE"/>
    <property type="match status" value="1"/>
</dbReference>